<dbReference type="CDD" id="cd07939">
    <property type="entry name" value="DRE_TIM_NifV"/>
    <property type="match status" value="1"/>
</dbReference>
<evidence type="ECO:0000256" key="3">
    <source>
        <dbReference type="ARBA" id="ARBA00012974"/>
    </source>
</evidence>
<evidence type="ECO:0000256" key="8">
    <source>
        <dbReference type="RuleBase" id="RU367143"/>
    </source>
</evidence>
<dbReference type="InterPro" id="IPR013785">
    <property type="entry name" value="Aldolase_TIM"/>
</dbReference>
<dbReference type="InterPro" id="IPR000891">
    <property type="entry name" value="PYR_CT"/>
</dbReference>
<sequence length="380" mass="40251">MPAYQPRVLINDSTLRDGEQSPGVAFTLEEKLAIAAALEAAGIDEIEAGTPAMGGQEIEAIAAMVAQANKAEIIPWCRMTRADVEAAALTGASRVHLSVPVSDRQIHAKFGTGRADVLERIADVVGYARELGLRVSVGGEDASRADIDFLKRVVVAIEEAGGHRFRFADTLGVLDPFGTCELFRELARQTDIELEFHGHDDLGLATANTLAAVRGGATHVSVCVLGLGERAGNAPLEEVVTALGETLGRATAVDLARLPGLAALVAKASCRAIPENKPIVGSMVFSHESGIHVSGLLRDAATYEALDPARFGRERTIVLGKHSGRAALRSTLRSIGLECDHERIERLLAEVRARASLTKRPVELSELALLHSASVMEGSA</sequence>
<dbReference type="PROSITE" id="PS50991">
    <property type="entry name" value="PYR_CT"/>
    <property type="match status" value="1"/>
</dbReference>
<dbReference type="NCBIfam" id="TIGR02660">
    <property type="entry name" value="nifV_homocitr"/>
    <property type="match status" value="1"/>
</dbReference>
<name>A0ABT2I6W4_9SPHN</name>
<dbReference type="PROSITE" id="PS00815">
    <property type="entry name" value="AIPM_HOMOCIT_SYNTH_1"/>
    <property type="match status" value="1"/>
</dbReference>
<dbReference type="GO" id="GO:0004410">
    <property type="term" value="F:homocitrate synthase activity"/>
    <property type="evidence" value="ECO:0007669"/>
    <property type="project" value="UniProtKB-EC"/>
</dbReference>
<comment type="function">
    <text evidence="1 8">This protein is a Fe-Mo-cofactor biosynthetic component.</text>
</comment>
<evidence type="ECO:0000259" key="9">
    <source>
        <dbReference type="PROSITE" id="PS50991"/>
    </source>
</evidence>
<dbReference type="InterPro" id="IPR002034">
    <property type="entry name" value="AIPM/Hcit_synth_CS"/>
</dbReference>
<dbReference type="EC" id="2.3.3.14" evidence="3 8"/>
<evidence type="ECO:0000256" key="7">
    <source>
        <dbReference type="RuleBase" id="RU003523"/>
    </source>
</evidence>
<comment type="catalytic activity">
    <reaction evidence="6 8">
        <text>acetyl-CoA + 2-oxoglutarate + H2O = (2R)-homocitrate + CoA + H(+)</text>
        <dbReference type="Rhea" id="RHEA:12929"/>
        <dbReference type="ChEBI" id="CHEBI:15377"/>
        <dbReference type="ChEBI" id="CHEBI:15378"/>
        <dbReference type="ChEBI" id="CHEBI:16810"/>
        <dbReference type="ChEBI" id="CHEBI:57287"/>
        <dbReference type="ChEBI" id="CHEBI:57288"/>
        <dbReference type="ChEBI" id="CHEBI:58884"/>
        <dbReference type="EC" id="2.3.3.14"/>
    </reaction>
</comment>
<evidence type="ECO:0000313" key="11">
    <source>
        <dbReference type="Proteomes" id="UP001165583"/>
    </source>
</evidence>
<dbReference type="SUPFAM" id="SSF51569">
    <property type="entry name" value="Aldolase"/>
    <property type="match status" value="1"/>
</dbReference>
<protein>
    <recommendedName>
        <fullName evidence="4 8">Homocitrate synthase</fullName>
        <ecNumber evidence="3 8">2.3.3.14</ecNumber>
    </recommendedName>
</protein>
<evidence type="ECO:0000256" key="6">
    <source>
        <dbReference type="ARBA" id="ARBA00048019"/>
    </source>
</evidence>
<comment type="caution">
    <text evidence="10">The sequence shown here is derived from an EMBL/GenBank/DDBJ whole genome shotgun (WGS) entry which is preliminary data.</text>
</comment>
<reference evidence="10" key="1">
    <citation type="submission" date="2022-09" db="EMBL/GenBank/DDBJ databases">
        <title>Novosphingobium sp. Nov., a polycyclic aromatic hydrocarbon-degrading bacterium isolated form mangrove sediments in HongKong.</title>
        <authorList>
            <person name="Hu Z."/>
        </authorList>
    </citation>
    <scope>NUCLEOTIDE SEQUENCE</scope>
    <source>
        <strain evidence="10">HK4-1</strain>
    </source>
</reference>
<dbReference type="PROSITE" id="PS00816">
    <property type="entry name" value="AIPM_HOMOCIT_SYNTH_2"/>
    <property type="match status" value="1"/>
</dbReference>
<evidence type="ECO:0000256" key="4">
    <source>
        <dbReference type="ARBA" id="ARBA00020735"/>
    </source>
</evidence>
<dbReference type="EMBL" id="JANZXA010000007">
    <property type="protein sequence ID" value="MCT2400302.1"/>
    <property type="molecule type" value="Genomic_DNA"/>
</dbReference>
<evidence type="ECO:0000256" key="5">
    <source>
        <dbReference type="ARBA" id="ARBA00022679"/>
    </source>
</evidence>
<dbReference type="Proteomes" id="UP001165583">
    <property type="component" value="Unassembled WGS sequence"/>
</dbReference>
<dbReference type="Pfam" id="PF00682">
    <property type="entry name" value="HMGL-like"/>
    <property type="match status" value="1"/>
</dbReference>
<organism evidence="10 11">
    <name type="scientific">Novosphingobium mangrovi</name>
    <name type="common">ex Huang et al. 2023</name>
    <dbReference type="NCBI Taxonomy" id="2976432"/>
    <lineage>
        <taxon>Bacteria</taxon>
        <taxon>Pseudomonadati</taxon>
        <taxon>Pseudomonadota</taxon>
        <taxon>Alphaproteobacteria</taxon>
        <taxon>Sphingomonadales</taxon>
        <taxon>Sphingomonadaceae</taxon>
        <taxon>Novosphingobium</taxon>
    </lineage>
</organism>
<keyword evidence="8" id="KW-0535">Nitrogen fixation</keyword>
<proteinExistence type="inferred from homology"/>
<dbReference type="InterPro" id="IPR013477">
    <property type="entry name" value="NifV/FrbC"/>
</dbReference>
<dbReference type="RefSeq" id="WP_260046345.1">
    <property type="nucleotide sequence ID" value="NZ_JANZXA010000007.1"/>
</dbReference>
<keyword evidence="11" id="KW-1185">Reference proteome</keyword>
<gene>
    <name evidence="10" type="primary">nifV</name>
    <name evidence="10" type="ORF">NZK81_12120</name>
</gene>
<feature type="domain" description="Pyruvate carboxyltransferase" evidence="9">
    <location>
        <begin position="8"/>
        <end position="259"/>
    </location>
</feature>
<accession>A0ABT2I6W4</accession>
<keyword evidence="10" id="KW-0012">Acyltransferase</keyword>
<dbReference type="Gene3D" id="3.20.20.70">
    <property type="entry name" value="Aldolase class I"/>
    <property type="match status" value="1"/>
</dbReference>
<evidence type="ECO:0000313" key="10">
    <source>
        <dbReference type="EMBL" id="MCT2400302.1"/>
    </source>
</evidence>
<dbReference type="Gene3D" id="1.10.238.260">
    <property type="match status" value="1"/>
</dbReference>
<dbReference type="InterPro" id="IPR054691">
    <property type="entry name" value="LeuA/HCS_post-cat"/>
</dbReference>
<evidence type="ECO:0000256" key="1">
    <source>
        <dbReference type="ARBA" id="ARBA00003050"/>
    </source>
</evidence>
<comment type="similarity">
    <text evidence="2 7">Belongs to the alpha-IPM synthase/homocitrate synthase family.</text>
</comment>
<evidence type="ECO:0000256" key="2">
    <source>
        <dbReference type="ARBA" id="ARBA00006154"/>
    </source>
</evidence>
<keyword evidence="5 7" id="KW-0808">Transferase</keyword>
<dbReference type="PANTHER" id="PTHR42880">
    <property type="entry name" value="HOMOCITRATE SYNTHASE"/>
    <property type="match status" value="1"/>
</dbReference>
<dbReference type="PANTHER" id="PTHR42880:SF1">
    <property type="entry name" value="ISOPROPYLMALATE_HOMOCITRATE_CITRAMALATE SYNTHASE FAMILY PROTEIN"/>
    <property type="match status" value="1"/>
</dbReference>
<dbReference type="Pfam" id="PF22617">
    <property type="entry name" value="HCS_D2"/>
    <property type="match status" value="1"/>
</dbReference>